<dbReference type="Proteomes" id="UP000663864">
    <property type="component" value="Unassembled WGS sequence"/>
</dbReference>
<dbReference type="AlphaFoldDB" id="A0A815GCD9"/>
<dbReference type="EMBL" id="CAJNOT010002707">
    <property type="protein sequence ID" value="CAF1337765.1"/>
    <property type="molecule type" value="Genomic_DNA"/>
</dbReference>
<gene>
    <name evidence="1" type="ORF">ZHD862_LOCUS29884</name>
</gene>
<organism evidence="1 2">
    <name type="scientific">Rotaria sordida</name>
    <dbReference type="NCBI Taxonomy" id="392033"/>
    <lineage>
        <taxon>Eukaryota</taxon>
        <taxon>Metazoa</taxon>
        <taxon>Spiralia</taxon>
        <taxon>Gnathifera</taxon>
        <taxon>Rotifera</taxon>
        <taxon>Eurotatoria</taxon>
        <taxon>Bdelloidea</taxon>
        <taxon>Philodinida</taxon>
        <taxon>Philodinidae</taxon>
        <taxon>Rotaria</taxon>
    </lineage>
</organism>
<evidence type="ECO:0000313" key="1">
    <source>
        <dbReference type="EMBL" id="CAF1337765.1"/>
    </source>
</evidence>
<feature type="non-terminal residue" evidence="1">
    <location>
        <position position="1"/>
    </location>
</feature>
<accession>A0A815GCD9</accession>
<evidence type="ECO:0000313" key="2">
    <source>
        <dbReference type="Proteomes" id="UP000663864"/>
    </source>
</evidence>
<sequence length="86" mass="10246">FDIDRSIIRLLDRNNQKLDNRPSTNRVVRIRTEDILGSIEYRELETQKKHLSAKITILRIVPRNISQSKKKIITTHIYIRHKISNI</sequence>
<protein>
    <submittedName>
        <fullName evidence="1">Uncharacterized protein</fullName>
    </submittedName>
</protein>
<proteinExistence type="predicted"/>
<name>A0A815GCD9_9BILA</name>
<reference evidence="1" key="1">
    <citation type="submission" date="2021-02" db="EMBL/GenBank/DDBJ databases">
        <authorList>
            <person name="Nowell W R."/>
        </authorList>
    </citation>
    <scope>NUCLEOTIDE SEQUENCE</scope>
</reference>
<comment type="caution">
    <text evidence="1">The sequence shown here is derived from an EMBL/GenBank/DDBJ whole genome shotgun (WGS) entry which is preliminary data.</text>
</comment>